<evidence type="ECO:0000259" key="3">
    <source>
        <dbReference type="Pfam" id="PF13400"/>
    </source>
</evidence>
<evidence type="ECO:0000313" key="5">
    <source>
        <dbReference type="Proteomes" id="UP000182649"/>
    </source>
</evidence>
<keyword evidence="2" id="KW-0812">Transmembrane</keyword>
<accession>A0A1I7I9I5</accession>
<dbReference type="AlphaFoldDB" id="A0A1I7I9I5"/>
<dbReference type="EMBL" id="FPBZ01000016">
    <property type="protein sequence ID" value="SFU69587.1"/>
    <property type="molecule type" value="Genomic_DNA"/>
</dbReference>
<protein>
    <submittedName>
        <fullName evidence="4">Putative Flp pilus-assembly TadE/G-like</fullName>
    </submittedName>
</protein>
<keyword evidence="2" id="KW-1133">Transmembrane helix</keyword>
<name>A0A1I7I9I5_9PROT</name>
<dbReference type="Proteomes" id="UP000182649">
    <property type="component" value="Unassembled WGS sequence"/>
</dbReference>
<organism evidence="4 5">
    <name type="scientific">Nitrosospira multiformis</name>
    <dbReference type="NCBI Taxonomy" id="1231"/>
    <lineage>
        <taxon>Bacteria</taxon>
        <taxon>Pseudomonadati</taxon>
        <taxon>Pseudomonadota</taxon>
        <taxon>Betaproteobacteria</taxon>
        <taxon>Nitrosomonadales</taxon>
        <taxon>Nitrosomonadaceae</taxon>
        <taxon>Nitrosospira</taxon>
    </lineage>
</organism>
<evidence type="ECO:0000256" key="2">
    <source>
        <dbReference type="SAM" id="Phobius"/>
    </source>
</evidence>
<feature type="region of interest" description="Disordered" evidence="1">
    <location>
        <begin position="1"/>
        <end position="22"/>
    </location>
</feature>
<keyword evidence="2" id="KW-0472">Membrane</keyword>
<evidence type="ECO:0000313" key="4">
    <source>
        <dbReference type="EMBL" id="SFU69587.1"/>
    </source>
</evidence>
<feature type="transmembrane region" description="Helical" evidence="2">
    <location>
        <begin position="30"/>
        <end position="51"/>
    </location>
</feature>
<sequence length="441" mass="45057">MKQTTGGSPRYRSPYRGRDQSHLGCRQERGVVAIIVALSLVVLVGFAGLALDLGKLYVAKSELQNSADACALAAARELTGANTNQLVLAEAAGMTAGMRHDVLFQDEMIALTVDDSVTFSQTLNGVYQAKAAIGPTEAVLMQYARCTVGRTGIANWFIQVLNLLPGVTIGDQAVAAAAVATRTPSQVTSCAVPVGVCSSAITPSTPPGTWLQSVIGPGGSGSGSGNLTGNFMWVDYTPPGGGASELGGILTGPGVCNLPAIGTEVGEAGVMSSLAAHWNSRFGIYQGSVKQGESIPDYTGRAYTDAAGSWPSKFNAFADFRSKRAAYAPYQGDTTTGLRTSGTIIDSAALQAAGGDRRLATAAVVDCGGFTSGSTVAPVQSWACVLMLHPINTNMGGTGTGATRMYLEYLGRSDDEGSPCASSGVPGGATSGGPLVPVLVR</sequence>
<dbReference type="OrthoDB" id="8595764at2"/>
<dbReference type="Pfam" id="PF13400">
    <property type="entry name" value="Tad"/>
    <property type="match status" value="1"/>
</dbReference>
<feature type="domain" description="Putative Flp pilus-assembly TadG-like N-terminal" evidence="3">
    <location>
        <begin position="30"/>
        <end position="76"/>
    </location>
</feature>
<reference evidence="4 5" key="1">
    <citation type="submission" date="2016-10" db="EMBL/GenBank/DDBJ databases">
        <authorList>
            <person name="de Groot N.N."/>
        </authorList>
    </citation>
    <scope>NUCLEOTIDE SEQUENCE [LARGE SCALE GENOMIC DNA]</scope>
    <source>
        <strain evidence="4 5">Nl14</strain>
    </source>
</reference>
<dbReference type="InterPro" id="IPR028087">
    <property type="entry name" value="Tad_N"/>
</dbReference>
<proteinExistence type="predicted"/>
<gene>
    <name evidence="4" type="ORF">SAMN05216417_11633</name>
</gene>
<evidence type="ECO:0000256" key="1">
    <source>
        <dbReference type="SAM" id="MobiDB-lite"/>
    </source>
</evidence>